<dbReference type="Proteomes" id="UP000215914">
    <property type="component" value="Unassembled WGS sequence"/>
</dbReference>
<organism evidence="2 3">
    <name type="scientific">Helianthus annuus</name>
    <name type="common">Common sunflower</name>
    <dbReference type="NCBI Taxonomy" id="4232"/>
    <lineage>
        <taxon>Eukaryota</taxon>
        <taxon>Viridiplantae</taxon>
        <taxon>Streptophyta</taxon>
        <taxon>Embryophyta</taxon>
        <taxon>Tracheophyta</taxon>
        <taxon>Spermatophyta</taxon>
        <taxon>Magnoliopsida</taxon>
        <taxon>eudicotyledons</taxon>
        <taxon>Gunneridae</taxon>
        <taxon>Pentapetalae</taxon>
        <taxon>asterids</taxon>
        <taxon>campanulids</taxon>
        <taxon>Asterales</taxon>
        <taxon>Asteraceae</taxon>
        <taxon>Asteroideae</taxon>
        <taxon>Heliantheae alliance</taxon>
        <taxon>Heliantheae</taxon>
        <taxon>Helianthus</taxon>
    </lineage>
</organism>
<proteinExistence type="predicted"/>
<dbReference type="EMBL" id="MNCJ02000316">
    <property type="protein sequence ID" value="KAF5823140.1"/>
    <property type="molecule type" value="Genomic_DNA"/>
</dbReference>
<protein>
    <submittedName>
        <fullName evidence="2">Uncharacterized protein</fullName>
    </submittedName>
</protein>
<feature type="transmembrane region" description="Helical" evidence="1">
    <location>
        <begin position="20"/>
        <end position="42"/>
    </location>
</feature>
<dbReference type="AlphaFoldDB" id="A0A9K3JX70"/>
<gene>
    <name evidence="2" type="ORF">HanXRQr2_Chr01g0035111</name>
</gene>
<keyword evidence="1" id="KW-0472">Membrane</keyword>
<comment type="caution">
    <text evidence="2">The sequence shown here is derived from an EMBL/GenBank/DDBJ whole genome shotgun (WGS) entry which is preliminary data.</text>
</comment>
<evidence type="ECO:0000256" key="1">
    <source>
        <dbReference type="SAM" id="Phobius"/>
    </source>
</evidence>
<sequence length="113" mass="12445">MVVHALSGSVVANFGSGVTLSLVTGLEGHEVLLFSSLIAFVARERFKAERKSSKVKAKYVSHDKTRDKFSCIGLGIDHHGMNFNTGFFTSNALSLLPTHRKEAKKGGNRTWFY</sequence>
<keyword evidence="1" id="KW-1133">Transmembrane helix</keyword>
<keyword evidence="3" id="KW-1185">Reference proteome</keyword>
<evidence type="ECO:0000313" key="3">
    <source>
        <dbReference type="Proteomes" id="UP000215914"/>
    </source>
</evidence>
<dbReference type="Gramene" id="mRNA:HanXRQr2_Chr01g0035111">
    <property type="protein sequence ID" value="mRNA:HanXRQr2_Chr01g0035111"/>
    <property type="gene ID" value="HanXRQr2_Chr01g0035111"/>
</dbReference>
<keyword evidence="1" id="KW-0812">Transmembrane</keyword>
<name>A0A9K3JX70_HELAN</name>
<accession>A0A9K3JX70</accession>
<reference evidence="2" key="1">
    <citation type="journal article" date="2017" name="Nature">
        <title>The sunflower genome provides insights into oil metabolism, flowering and Asterid evolution.</title>
        <authorList>
            <person name="Badouin H."/>
            <person name="Gouzy J."/>
            <person name="Grassa C.J."/>
            <person name="Murat F."/>
            <person name="Staton S.E."/>
            <person name="Cottret L."/>
            <person name="Lelandais-Briere C."/>
            <person name="Owens G.L."/>
            <person name="Carrere S."/>
            <person name="Mayjonade B."/>
            <person name="Legrand L."/>
            <person name="Gill N."/>
            <person name="Kane N.C."/>
            <person name="Bowers J.E."/>
            <person name="Hubner S."/>
            <person name="Bellec A."/>
            <person name="Berard A."/>
            <person name="Berges H."/>
            <person name="Blanchet N."/>
            <person name="Boniface M.C."/>
            <person name="Brunel D."/>
            <person name="Catrice O."/>
            <person name="Chaidir N."/>
            <person name="Claudel C."/>
            <person name="Donnadieu C."/>
            <person name="Faraut T."/>
            <person name="Fievet G."/>
            <person name="Helmstetter N."/>
            <person name="King M."/>
            <person name="Knapp S.J."/>
            <person name="Lai Z."/>
            <person name="Le Paslier M.C."/>
            <person name="Lippi Y."/>
            <person name="Lorenzon L."/>
            <person name="Mandel J.R."/>
            <person name="Marage G."/>
            <person name="Marchand G."/>
            <person name="Marquand E."/>
            <person name="Bret-Mestries E."/>
            <person name="Morien E."/>
            <person name="Nambeesan S."/>
            <person name="Nguyen T."/>
            <person name="Pegot-Espagnet P."/>
            <person name="Pouilly N."/>
            <person name="Raftis F."/>
            <person name="Sallet E."/>
            <person name="Schiex T."/>
            <person name="Thomas J."/>
            <person name="Vandecasteele C."/>
            <person name="Vares D."/>
            <person name="Vear F."/>
            <person name="Vautrin S."/>
            <person name="Crespi M."/>
            <person name="Mangin B."/>
            <person name="Burke J.M."/>
            <person name="Salse J."/>
            <person name="Munos S."/>
            <person name="Vincourt P."/>
            <person name="Rieseberg L.H."/>
            <person name="Langlade N.B."/>
        </authorList>
    </citation>
    <scope>NUCLEOTIDE SEQUENCE</scope>
    <source>
        <tissue evidence="2">Leaves</tissue>
    </source>
</reference>
<reference evidence="2" key="2">
    <citation type="submission" date="2020-06" db="EMBL/GenBank/DDBJ databases">
        <title>Helianthus annuus Genome sequencing and assembly Release 2.</title>
        <authorList>
            <person name="Gouzy J."/>
            <person name="Langlade N."/>
            <person name="Munos S."/>
        </authorList>
    </citation>
    <scope>NUCLEOTIDE SEQUENCE</scope>
    <source>
        <tissue evidence="2">Leaves</tissue>
    </source>
</reference>
<evidence type="ECO:0000313" key="2">
    <source>
        <dbReference type="EMBL" id="KAF5823140.1"/>
    </source>
</evidence>